<evidence type="ECO:0000313" key="2">
    <source>
        <dbReference type="Proteomes" id="UP000324222"/>
    </source>
</evidence>
<proteinExistence type="predicted"/>
<organism evidence="1 2">
    <name type="scientific">Portunus trituberculatus</name>
    <name type="common">Swimming crab</name>
    <name type="synonym">Neptunus trituberculatus</name>
    <dbReference type="NCBI Taxonomy" id="210409"/>
    <lineage>
        <taxon>Eukaryota</taxon>
        <taxon>Metazoa</taxon>
        <taxon>Ecdysozoa</taxon>
        <taxon>Arthropoda</taxon>
        <taxon>Crustacea</taxon>
        <taxon>Multicrustacea</taxon>
        <taxon>Malacostraca</taxon>
        <taxon>Eumalacostraca</taxon>
        <taxon>Eucarida</taxon>
        <taxon>Decapoda</taxon>
        <taxon>Pleocyemata</taxon>
        <taxon>Brachyura</taxon>
        <taxon>Eubrachyura</taxon>
        <taxon>Portunoidea</taxon>
        <taxon>Portunidae</taxon>
        <taxon>Portuninae</taxon>
        <taxon>Portunus</taxon>
    </lineage>
</organism>
<evidence type="ECO:0000313" key="1">
    <source>
        <dbReference type="EMBL" id="MPC75917.1"/>
    </source>
</evidence>
<name>A0A5B7I367_PORTR</name>
<protein>
    <submittedName>
        <fullName evidence="1">Uncharacterized protein</fullName>
    </submittedName>
</protein>
<accession>A0A5B7I367</accession>
<comment type="caution">
    <text evidence="1">The sequence shown here is derived from an EMBL/GenBank/DDBJ whole genome shotgun (WGS) entry which is preliminary data.</text>
</comment>
<sequence>MRPLLPAGGHAWSPLIPRYVYGLASCPLASPGSGRGEAGLTAGAQEGVAGWDV</sequence>
<dbReference type="Proteomes" id="UP000324222">
    <property type="component" value="Unassembled WGS sequence"/>
</dbReference>
<dbReference type="EMBL" id="VSRR010042166">
    <property type="protein sequence ID" value="MPC75917.1"/>
    <property type="molecule type" value="Genomic_DNA"/>
</dbReference>
<gene>
    <name evidence="1" type="ORF">E2C01_070317</name>
</gene>
<dbReference type="AlphaFoldDB" id="A0A5B7I367"/>
<reference evidence="1 2" key="1">
    <citation type="submission" date="2019-05" db="EMBL/GenBank/DDBJ databases">
        <title>Another draft genome of Portunus trituberculatus and its Hox gene families provides insights of decapod evolution.</title>
        <authorList>
            <person name="Jeong J.-H."/>
            <person name="Song I."/>
            <person name="Kim S."/>
            <person name="Choi T."/>
            <person name="Kim D."/>
            <person name="Ryu S."/>
            <person name="Kim W."/>
        </authorList>
    </citation>
    <scope>NUCLEOTIDE SEQUENCE [LARGE SCALE GENOMIC DNA]</scope>
    <source>
        <tissue evidence="1">Muscle</tissue>
    </source>
</reference>
<keyword evidence="2" id="KW-1185">Reference proteome</keyword>